<dbReference type="EMBL" id="JBJHZY010000006">
    <property type="protein sequence ID" value="MFL0270135.1"/>
    <property type="molecule type" value="Genomic_DNA"/>
</dbReference>
<feature type="transmembrane region" description="Helical" evidence="1">
    <location>
        <begin position="39"/>
        <end position="59"/>
    </location>
</feature>
<proteinExistence type="predicted"/>
<feature type="transmembrane region" description="Helical" evidence="1">
    <location>
        <begin position="7"/>
        <end position="27"/>
    </location>
</feature>
<evidence type="ECO:0000313" key="2">
    <source>
        <dbReference type="EMBL" id="MFL0270135.1"/>
    </source>
</evidence>
<evidence type="ECO:0000313" key="3">
    <source>
        <dbReference type="Proteomes" id="UP001623661"/>
    </source>
</evidence>
<keyword evidence="3" id="KW-1185">Reference proteome</keyword>
<reference evidence="2 3" key="1">
    <citation type="submission" date="2024-11" db="EMBL/GenBank/DDBJ databases">
        <authorList>
            <person name="Heng Y.C."/>
            <person name="Lim A.C.H."/>
            <person name="Lee J.K.Y."/>
            <person name="Kittelmann S."/>
        </authorList>
    </citation>
    <scope>NUCLEOTIDE SEQUENCE [LARGE SCALE GENOMIC DNA]</scope>
    <source>
        <strain evidence="2 3">WILCCON 0202</strain>
    </source>
</reference>
<protein>
    <submittedName>
        <fullName evidence="2">Uncharacterized protein</fullName>
    </submittedName>
</protein>
<keyword evidence="1" id="KW-0812">Transmembrane</keyword>
<sequence>MEKTKLIKFAMIYLLSLILGNIAMYIVDRIGVNHGLTGMSIWNYIIVNAVIIFISYLAYRLAPNNGHSN</sequence>
<keyword evidence="1" id="KW-1133">Transmembrane helix</keyword>
<evidence type="ECO:0000256" key="1">
    <source>
        <dbReference type="SAM" id="Phobius"/>
    </source>
</evidence>
<keyword evidence="1" id="KW-0472">Membrane</keyword>
<accession>A0ABW8TWQ9</accession>
<comment type="caution">
    <text evidence="2">The sequence shown here is derived from an EMBL/GenBank/DDBJ whole genome shotgun (WGS) entry which is preliminary data.</text>
</comment>
<organism evidence="2 3">
    <name type="scientific">Candidatus Clostridium radicumherbarum</name>
    <dbReference type="NCBI Taxonomy" id="3381662"/>
    <lineage>
        <taxon>Bacteria</taxon>
        <taxon>Bacillati</taxon>
        <taxon>Bacillota</taxon>
        <taxon>Clostridia</taxon>
        <taxon>Eubacteriales</taxon>
        <taxon>Clostridiaceae</taxon>
        <taxon>Clostridium</taxon>
    </lineage>
</organism>
<gene>
    <name evidence="2" type="ORF">ACJDUH_18810</name>
</gene>
<dbReference type="Proteomes" id="UP001623661">
    <property type="component" value="Unassembled WGS sequence"/>
</dbReference>
<dbReference type="RefSeq" id="WP_406766767.1">
    <property type="nucleotide sequence ID" value="NZ_JBJHZY010000006.1"/>
</dbReference>
<name>A0ABW8TWQ9_9CLOT</name>